<evidence type="ECO:0000256" key="3">
    <source>
        <dbReference type="ARBA" id="ARBA00023002"/>
    </source>
</evidence>
<organism evidence="5">
    <name type="scientific">marine metagenome</name>
    <dbReference type="NCBI Taxonomy" id="408172"/>
    <lineage>
        <taxon>unclassified sequences</taxon>
        <taxon>metagenomes</taxon>
        <taxon>ecological metagenomes</taxon>
    </lineage>
</organism>
<dbReference type="PANTHER" id="PTHR43408">
    <property type="entry name" value="FMN REDUCTASE (NADPH)"/>
    <property type="match status" value="1"/>
</dbReference>
<evidence type="ECO:0000313" key="5">
    <source>
        <dbReference type="EMBL" id="SVD50773.1"/>
    </source>
</evidence>
<dbReference type="EMBL" id="UINC01155110">
    <property type="protein sequence ID" value="SVD50773.1"/>
    <property type="molecule type" value="Genomic_DNA"/>
</dbReference>
<dbReference type="InterPro" id="IPR005025">
    <property type="entry name" value="FMN_Rdtase-like_dom"/>
</dbReference>
<evidence type="ECO:0000256" key="1">
    <source>
        <dbReference type="ARBA" id="ARBA00022630"/>
    </source>
</evidence>
<dbReference type="InterPro" id="IPR029039">
    <property type="entry name" value="Flavoprotein-like_sf"/>
</dbReference>
<protein>
    <recommendedName>
        <fullName evidence="4">NADPH-dependent FMN reductase-like domain-containing protein</fullName>
    </recommendedName>
</protein>
<dbReference type="Pfam" id="PF03358">
    <property type="entry name" value="FMN_red"/>
    <property type="match status" value="1"/>
</dbReference>
<keyword evidence="1" id="KW-0285">Flavoprotein</keyword>
<dbReference type="SUPFAM" id="SSF52218">
    <property type="entry name" value="Flavoproteins"/>
    <property type="match status" value="1"/>
</dbReference>
<feature type="domain" description="NADPH-dependent FMN reductase-like" evidence="4">
    <location>
        <begin position="3"/>
        <end position="140"/>
    </location>
</feature>
<sequence length="174" mass="19326">MQKVVIIQGSLNPKSKTAIVAQEAEKILHRFDDIDCQILDLRYFEIQFCDGRKLQDYGYDTKKAYEMVQESDALIIGMPVYCYSVSGPLKNLIDITSSAMENKVAGILCTTGSSMSYLASADLAKILAYESQVLSVQPVVCSSDEDFKDGKLESQKVHDKLNAMIEVLISLLKV</sequence>
<dbReference type="InterPro" id="IPR051814">
    <property type="entry name" value="NAD(P)H-dep_FMN_reductase"/>
</dbReference>
<keyword evidence="2" id="KW-0288">FMN</keyword>
<evidence type="ECO:0000256" key="2">
    <source>
        <dbReference type="ARBA" id="ARBA00022643"/>
    </source>
</evidence>
<reference evidence="5" key="1">
    <citation type="submission" date="2018-05" db="EMBL/GenBank/DDBJ databases">
        <authorList>
            <person name="Lanie J.A."/>
            <person name="Ng W.-L."/>
            <person name="Kazmierczak K.M."/>
            <person name="Andrzejewski T.M."/>
            <person name="Davidsen T.M."/>
            <person name="Wayne K.J."/>
            <person name="Tettelin H."/>
            <person name="Glass J.I."/>
            <person name="Rusch D."/>
            <person name="Podicherti R."/>
            <person name="Tsui H.-C.T."/>
            <person name="Winkler M.E."/>
        </authorList>
    </citation>
    <scope>NUCLEOTIDE SEQUENCE</scope>
</reference>
<dbReference type="GO" id="GO:0016491">
    <property type="term" value="F:oxidoreductase activity"/>
    <property type="evidence" value="ECO:0007669"/>
    <property type="project" value="UniProtKB-KW"/>
</dbReference>
<evidence type="ECO:0000259" key="4">
    <source>
        <dbReference type="Pfam" id="PF03358"/>
    </source>
</evidence>
<dbReference type="Gene3D" id="3.40.50.360">
    <property type="match status" value="1"/>
</dbReference>
<dbReference type="AlphaFoldDB" id="A0A382VW87"/>
<keyword evidence="3" id="KW-0560">Oxidoreductase</keyword>
<accession>A0A382VW87</accession>
<gene>
    <name evidence="5" type="ORF">METZ01_LOCUS403627</name>
</gene>
<proteinExistence type="predicted"/>
<dbReference type="PANTHER" id="PTHR43408:SF2">
    <property type="entry name" value="FMN REDUCTASE (NADPH)"/>
    <property type="match status" value="1"/>
</dbReference>
<name>A0A382VW87_9ZZZZ</name>